<reference evidence="8 9" key="1">
    <citation type="submission" date="2014-10" db="EMBL/GenBank/DDBJ databases">
        <title>Draft genome sequence of the proteorhodopsin-containing marine bacterium Dokdonia donghaensis.</title>
        <authorList>
            <person name="Gomez-Consarnau L."/>
            <person name="Gonzalez J.M."/>
            <person name="Riedel T."/>
            <person name="Jaenicke S."/>
            <person name="Wagner-Doebler I."/>
            <person name="Fuhrman J.A."/>
        </authorList>
    </citation>
    <scope>NUCLEOTIDE SEQUENCE [LARGE SCALE GENOMIC DNA]</scope>
    <source>
        <strain evidence="8 9">DSW-1</strain>
    </source>
</reference>
<evidence type="ECO:0000256" key="4">
    <source>
        <dbReference type="ARBA" id="ARBA00022452"/>
    </source>
</evidence>
<accession>A0A0A2GYA2</accession>
<proteinExistence type="inferred from homology"/>
<dbReference type="EMBL" id="JSAQ01000001">
    <property type="protein sequence ID" value="KGO07316.1"/>
    <property type="molecule type" value="Genomic_DNA"/>
</dbReference>
<evidence type="ECO:0000313" key="9">
    <source>
        <dbReference type="Proteomes" id="UP000030140"/>
    </source>
</evidence>
<comment type="caution">
    <text evidence="8">The sequence shown here is derived from an EMBL/GenBank/DDBJ whole genome shotgun (WGS) entry which is preliminary data.</text>
</comment>
<dbReference type="PANTHER" id="PTHR30026:SF20">
    <property type="entry name" value="OUTER MEMBRANE PROTEIN TOLC"/>
    <property type="match status" value="1"/>
</dbReference>
<keyword evidence="4" id="KW-1134">Transmembrane beta strand</keyword>
<dbReference type="PATRIC" id="fig|1300343.5.peg.1098"/>
<dbReference type="Proteomes" id="UP000030140">
    <property type="component" value="Unassembled WGS sequence"/>
</dbReference>
<dbReference type="SUPFAM" id="SSF56954">
    <property type="entry name" value="Outer membrane efflux proteins (OEP)"/>
    <property type="match status" value="1"/>
</dbReference>
<dbReference type="GO" id="GO:0015562">
    <property type="term" value="F:efflux transmembrane transporter activity"/>
    <property type="evidence" value="ECO:0007669"/>
    <property type="project" value="InterPro"/>
</dbReference>
<dbReference type="PANTHER" id="PTHR30026">
    <property type="entry name" value="OUTER MEMBRANE PROTEIN TOLC"/>
    <property type="match status" value="1"/>
</dbReference>
<keyword evidence="7" id="KW-0998">Cell outer membrane</keyword>
<organism evidence="8 9">
    <name type="scientific">Dokdonia donghaensis DSW-1</name>
    <dbReference type="NCBI Taxonomy" id="1300343"/>
    <lineage>
        <taxon>Bacteria</taxon>
        <taxon>Pseudomonadati</taxon>
        <taxon>Bacteroidota</taxon>
        <taxon>Flavobacteriia</taxon>
        <taxon>Flavobacteriales</taxon>
        <taxon>Flavobacteriaceae</taxon>
        <taxon>Dokdonia</taxon>
    </lineage>
</organism>
<evidence type="ECO:0000313" key="8">
    <source>
        <dbReference type="EMBL" id="KGO07316.1"/>
    </source>
</evidence>
<protein>
    <submittedName>
        <fullName evidence="8">Transporter</fullName>
    </submittedName>
</protein>
<dbReference type="InterPro" id="IPR003423">
    <property type="entry name" value="OMP_efflux"/>
</dbReference>
<evidence type="ECO:0000256" key="5">
    <source>
        <dbReference type="ARBA" id="ARBA00022692"/>
    </source>
</evidence>
<evidence type="ECO:0000256" key="7">
    <source>
        <dbReference type="ARBA" id="ARBA00023237"/>
    </source>
</evidence>
<evidence type="ECO:0000256" key="3">
    <source>
        <dbReference type="ARBA" id="ARBA00022448"/>
    </source>
</evidence>
<dbReference type="AlphaFoldDB" id="A0A0A2GYA2"/>
<keyword evidence="3" id="KW-0813">Transport</keyword>
<dbReference type="GO" id="GO:1990281">
    <property type="term" value="C:efflux pump complex"/>
    <property type="evidence" value="ECO:0007669"/>
    <property type="project" value="TreeGrafter"/>
</dbReference>
<dbReference type="RefSeq" id="WP_035327239.1">
    <property type="nucleotide sequence ID" value="NZ_CP015125.1"/>
</dbReference>
<sequence>MKKAILFCITALLALTTFGQERKWTLQECVQYAIENNINIQQTTLDLESAAIDKSDAVGAFLPTLNGTASNSWQTGLTQNVLTGVLESQQTRNSSFGVSSGVRLINGFRNHKVLDRAELSKIAADYNIAKLKDDVALNVAVAYLQVLLAKESAKVIITQNAVTQEQIDRTQELVDGGVLPRGDLLEIRATNASERQRIVAAENSIAIGLVNLAQLLNISDFENFDIADGNYTVQGESILETQPEVLISSAKDNRYDVKIAEQNEAIAQKDLEISKTGLYPTLDAFFNYNTRESNRASGFNTILDPDNPVIDSGNPIGVVGATGDVVTSLTPNIIGGNEVGPLPFVEQLYLNDGISYGLSLRVPVFNGWSTKNQIKRSKVNVMRAEFQKELAEQNLRTAVYQAYTDAKAAKESYEAAKLAVESQELAYQYAKDRYDVGLTNAFDFSQSKLRYDNAQIELARSKYDYIFRIKVLELYFGVPVTELKF</sequence>
<keyword evidence="5" id="KW-0812">Transmembrane</keyword>
<dbReference type="GO" id="GO:0015288">
    <property type="term" value="F:porin activity"/>
    <property type="evidence" value="ECO:0007669"/>
    <property type="project" value="TreeGrafter"/>
</dbReference>
<dbReference type="GO" id="GO:0009279">
    <property type="term" value="C:cell outer membrane"/>
    <property type="evidence" value="ECO:0007669"/>
    <property type="project" value="UniProtKB-SubCell"/>
</dbReference>
<dbReference type="KEGG" id="ddo:I597_1084"/>
<keyword evidence="6" id="KW-0472">Membrane</keyword>
<evidence type="ECO:0000256" key="6">
    <source>
        <dbReference type="ARBA" id="ARBA00023136"/>
    </source>
</evidence>
<gene>
    <name evidence="8" type="ORF">NV36_11050</name>
</gene>
<dbReference type="Pfam" id="PF02321">
    <property type="entry name" value="OEP"/>
    <property type="match status" value="2"/>
</dbReference>
<evidence type="ECO:0000256" key="2">
    <source>
        <dbReference type="ARBA" id="ARBA00007613"/>
    </source>
</evidence>
<dbReference type="InterPro" id="IPR051906">
    <property type="entry name" value="TolC-like"/>
</dbReference>
<keyword evidence="9" id="KW-1185">Reference proteome</keyword>
<comment type="subcellular location">
    <subcellularLocation>
        <location evidence="1">Cell outer membrane</location>
    </subcellularLocation>
</comment>
<dbReference type="Gene3D" id="1.20.1600.10">
    <property type="entry name" value="Outer membrane efflux proteins (OEP)"/>
    <property type="match status" value="1"/>
</dbReference>
<evidence type="ECO:0000256" key="1">
    <source>
        <dbReference type="ARBA" id="ARBA00004442"/>
    </source>
</evidence>
<comment type="similarity">
    <text evidence="2">Belongs to the outer membrane factor (OMF) (TC 1.B.17) family.</text>
</comment>
<name>A0A0A2GYA2_9FLAO</name>